<keyword evidence="10" id="KW-1185">Reference proteome</keyword>
<keyword evidence="6 7" id="KW-0998">Cell outer membrane</keyword>
<keyword evidence="5 7" id="KW-0472">Membrane</keyword>
<dbReference type="FunFam" id="2.60.40.1120:FF:000003">
    <property type="entry name" value="Outer membrane protein Omp121"/>
    <property type="match status" value="1"/>
</dbReference>
<evidence type="ECO:0000256" key="5">
    <source>
        <dbReference type="ARBA" id="ARBA00023136"/>
    </source>
</evidence>
<feature type="domain" description="TonB-dependent receptor plug" evidence="8">
    <location>
        <begin position="151"/>
        <end position="274"/>
    </location>
</feature>
<dbReference type="InterPro" id="IPR036942">
    <property type="entry name" value="Beta-barrel_TonB_sf"/>
</dbReference>
<dbReference type="RefSeq" id="WP_083586479.1">
    <property type="nucleotide sequence ID" value="NZ_FRXN01000004.1"/>
</dbReference>
<comment type="subcellular location">
    <subcellularLocation>
        <location evidence="1 7">Cell outer membrane</location>
        <topology evidence="1 7">Multi-pass membrane protein</topology>
    </subcellularLocation>
</comment>
<dbReference type="Gene3D" id="2.40.170.20">
    <property type="entry name" value="TonB-dependent receptor, beta-barrel domain"/>
    <property type="match status" value="1"/>
</dbReference>
<evidence type="ECO:0000256" key="2">
    <source>
        <dbReference type="ARBA" id="ARBA00022448"/>
    </source>
</evidence>
<gene>
    <name evidence="9" type="ORF">SAMN04488108_3090</name>
</gene>
<dbReference type="NCBIfam" id="TIGR04056">
    <property type="entry name" value="OMP_RagA_SusC"/>
    <property type="match status" value="1"/>
</dbReference>
<protein>
    <submittedName>
        <fullName evidence="9">TonB-linked outer membrane protein, SusC/RagA family</fullName>
    </submittedName>
</protein>
<dbReference type="InterPro" id="IPR008969">
    <property type="entry name" value="CarboxyPept-like_regulatory"/>
</dbReference>
<dbReference type="InterPro" id="IPR023996">
    <property type="entry name" value="TonB-dep_OMP_SusC/RagA"/>
</dbReference>
<dbReference type="Pfam" id="PF07715">
    <property type="entry name" value="Plug"/>
    <property type="match status" value="1"/>
</dbReference>
<dbReference type="Proteomes" id="UP000184609">
    <property type="component" value="Unassembled WGS sequence"/>
</dbReference>
<name>A0A1M7ZGC9_9BACT</name>
<dbReference type="Gene3D" id="2.170.130.10">
    <property type="entry name" value="TonB-dependent receptor, plug domain"/>
    <property type="match status" value="1"/>
</dbReference>
<dbReference type="SUPFAM" id="SSF56935">
    <property type="entry name" value="Porins"/>
    <property type="match status" value="1"/>
</dbReference>
<evidence type="ECO:0000256" key="7">
    <source>
        <dbReference type="PROSITE-ProRule" id="PRU01360"/>
    </source>
</evidence>
<dbReference type="EMBL" id="FRXN01000004">
    <property type="protein sequence ID" value="SHO63924.1"/>
    <property type="molecule type" value="Genomic_DNA"/>
</dbReference>
<evidence type="ECO:0000256" key="4">
    <source>
        <dbReference type="ARBA" id="ARBA00022692"/>
    </source>
</evidence>
<accession>A0A1M7ZGC9</accession>
<keyword evidence="4 7" id="KW-0812">Transmembrane</keyword>
<dbReference type="PROSITE" id="PS52016">
    <property type="entry name" value="TONB_DEPENDENT_REC_3"/>
    <property type="match status" value="1"/>
</dbReference>
<evidence type="ECO:0000256" key="1">
    <source>
        <dbReference type="ARBA" id="ARBA00004571"/>
    </source>
</evidence>
<dbReference type="NCBIfam" id="TIGR04057">
    <property type="entry name" value="SusC_RagA_signa"/>
    <property type="match status" value="1"/>
</dbReference>
<evidence type="ECO:0000256" key="3">
    <source>
        <dbReference type="ARBA" id="ARBA00022452"/>
    </source>
</evidence>
<dbReference type="InterPro" id="IPR023997">
    <property type="entry name" value="TonB-dep_OMP_SusC/RagA_CS"/>
</dbReference>
<dbReference type="Gene3D" id="2.60.40.1120">
    <property type="entry name" value="Carboxypeptidase-like, regulatory domain"/>
    <property type="match status" value="1"/>
</dbReference>
<reference evidence="10" key="1">
    <citation type="submission" date="2016-12" db="EMBL/GenBank/DDBJ databases">
        <authorList>
            <person name="Varghese N."/>
            <person name="Submissions S."/>
        </authorList>
    </citation>
    <scope>NUCLEOTIDE SEQUENCE [LARGE SCALE GENOMIC DNA]</scope>
    <source>
        <strain evidence="10">DSM 25035</strain>
    </source>
</reference>
<organism evidence="9 10">
    <name type="scientific">Algoriphagus zhangzhouensis</name>
    <dbReference type="NCBI Taxonomy" id="1073327"/>
    <lineage>
        <taxon>Bacteria</taxon>
        <taxon>Pseudomonadati</taxon>
        <taxon>Bacteroidota</taxon>
        <taxon>Cytophagia</taxon>
        <taxon>Cytophagales</taxon>
        <taxon>Cyclobacteriaceae</taxon>
        <taxon>Algoriphagus</taxon>
    </lineage>
</organism>
<evidence type="ECO:0000313" key="9">
    <source>
        <dbReference type="EMBL" id="SHO63924.1"/>
    </source>
</evidence>
<dbReference type="SUPFAM" id="SSF49464">
    <property type="entry name" value="Carboxypeptidase regulatory domain-like"/>
    <property type="match status" value="1"/>
</dbReference>
<dbReference type="STRING" id="1073327.SAMN04488108_3090"/>
<dbReference type="GO" id="GO:0009279">
    <property type="term" value="C:cell outer membrane"/>
    <property type="evidence" value="ECO:0007669"/>
    <property type="project" value="UniProtKB-SubCell"/>
</dbReference>
<dbReference type="InterPro" id="IPR039426">
    <property type="entry name" value="TonB-dep_rcpt-like"/>
</dbReference>
<keyword evidence="2 7" id="KW-0813">Transport</keyword>
<dbReference type="AlphaFoldDB" id="A0A1M7ZGC9"/>
<dbReference type="Pfam" id="PF13715">
    <property type="entry name" value="CarbopepD_reg_2"/>
    <property type="match status" value="1"/>
</dbReference>
<evidence type="ECO:0000259" key="8">
    <source>
        <dbReference type="Pfam" id="PF07715"/>
    </source>
</evidence>
<keyword evidence="3 7" id="KW-1134">Transmembrane beta strand</keyword>
<evidence type="ECO:0000256" key="6">
    <source>
        <dbReference type="ARBA" id="ARBA00023237"/>
    </source>
</evidence>
<sequence>MKKNLHNPWKPKLLNGSKTSLLLLPGLFIGTIFQAEASLVPSTLTPANVEVADDKQADAVVKGTVKDSNDLPLPGATVTIQGTTKGTVTDVDGNYTIEVPEGATLMFSYIGFEPQSIEVGSKSVIDVTLAEKASDLDEFVVTSFGMAKEQKKLGYATTTIKADELIKVGTPNVATALYGKAPGVRIQTGAGGATSAVNITVRGLNSITGNTQPLIIMDGVPIRNENVSNNNYWNDQRLRGNGLLDINPEDIENISILKGASAAALYGSEAVNGVVLITTKKGKAGKKGFSVDFNANIARDEIAYLPRYQNVRGPGGPSHVFDLGQQDDGFITYEDGSRGLPNTSINFGPEFDGQPTKSWDGEIRPYVAQEDNYAALFNSPVSSSINVAVANNSEFSDFRFSLTRQDNEALSLNSKNSKNIANLNATFRINKKWKTDVMVNYVNQNTKNRPYSIDRMINNFSGMMSRFDNGAWYLDKYQTSRGYKFVTGNGQSLTPEENITNNGFMSAIGDYVWRVNKHNLNEISNRVIGVLTNTYQITDDLSFRARISTDFTNRYSEDKRSTERPLAFGNSGMFSMNNETFNILYGDVFLTYTKNFSDDISFSAMAGYTGTKETRRGLFTRTNGGLSSENLFDLIASNQQVVSNATRSNRVIDALVGTANFDYKGFWFVEGTIRRDRTSTMNPNNNAFVYPSFNTSIALSEAVELPQFITFSKLRGSWGIVGNYPSLYLANIAYTQNTLGGVLYTVMPSAFGNDGIRPEQKHEFEIGLDTRFFNNRLGLDISYYNAQIRDQILPLTLPSTSGASTVLTNIGTLRNKGIEMSLNATIMQRGNFMWDMTLNLARNRNTVEKLANNATELLHADYDGNAAQLRSVVGRPMGDLYAHPIETDANGNNIVQPNGLYKIDANNWKRVGNYNPDAVGGLMNNLSYKNFTFSAMMDFQIGGSVMPTGINWMTSRGLTEESTKYRNEETGGLAYYVNADGKGVQVDHSITAGPNGETVYHDGMLMDGVTADGQPNTNVISQALYYQRTYNWGGPQYGESRYELYIQDNTYLKMRELSFGYTLPKSFADRIGASNVNVSVFGRNLFFLYRNIKDLDPEVLTAGSNWTQTITSAGTNPATRTIGFMLRAKF</sequence>
<dbReference type="InterPro" id="IPR012910">
    <property type="entry name" value="Plug_dom"/>
</dbReference>
<dbReference type="InterPro" id="IPR037066">
    <property type="entry name" value="Plug_dom_sf"/>
</dbReference>
<evidence type="ECO:0000313" key="10">
    <source>
        <dbReference type="Proteomes" id="UP000184609"/>
    </source>
</evidence>
<comment type="similarity">
    <text evidence="7">Belongs to the TonB-dependent receptor family.</text>
</comment>
<dbReference type="OrthoDB" id="9768177at2"/>
<proteinExistence type="inferred from homology"/>